<evidence type="ECO:0000256" key="1">
    <source>
        <dbReference type="SAM" id="Phobius"/>
    </source>
</evidence>
<evidence type="ECO:0000313" key="3">
    <source>
        <dbReference type="Proteomes" id="UP000308901"/>
    </source>
</evidence>
<name>A0A5R8Y5T1_9BACT</name>
<organism evidence="2 3">
    <name type="scientific">Arcobacter arenosus</name>
    <dbReference type="NCBI Taxonomy" id="2576037"/>
    <lineage>
        <taxon>Bacteria</taxon>
        <taxon>Pseudomonadati</taxon>
        <taxon>Campylobacterota</taxon>
        <taxon>Epsilonproteobacteria</taxon>
        <taxon>Campylobacterales</taxon>
        <taxon>Arcobacteraceae</taxon>
        <taxon>Arcobacter</taxon>
    </lineage>
</organism>
<dbReference type="EMBL" id="VANU01000001">
    <property type="protein sequence ID" value="TLP41023.1"/>
    <property type="molecule type" value="Genomic_DNA"/>
</dbReference>
<dbReference type="RefSeq" id="WP_138151425.1">
    <property type="nucleotide sequence ID" value="NZ_VANU01000001.1"/>
</dbReference>
<protein>
    <submittedName>
        <fullName evidence="2">Uncharacterized protein</fullName>
    </submittedName>
</protein>
<dbReference type="AlphaFoldDB" id="A0A5R8Y5T1"/>
<evidence type="ECO:0000313" key="2">
    <source>
        <dbReference type="EMBL" id="TLP41023.1"/>
    </source>
</evidence>
<dbReference type="Proteomes" id="UP000308901">
    <property type="component" value="Unassembled WGS sequence"/>
</dbReference>
<comment type="caution">
    <text evidence="2">The sequence shown here is derived from an EMBL/GenBank/DDBJ whole genome shotgun (WGS) entry which is preliminary data.</text>
</comment>
<gene>
    <name evidence="2" type="ORF">FDK22_03115</name>
</gene>
<proteinExistence type="predicted"/>
<accession>A0A5R8Y5T1</accession>
<keyword evidence="1" id="KW-1133">Transmembrane helix</keyword>
<sequence>MILDLIKNIKYIKYIPYLLVAIALYFAVSFIVDTYIENKELKLNIATMKQNEKDIINAYEYSIKELEIKNKTEATNKEAKSNAEKSIVRLKELNERHKDETVTSNNFVDFSF</sequence>
<keyword evidence="1" id="KW-0812">Transmembrane</keyword>
<feature type="transmembrane region" description="Helical" evidence="1">
    <location>
        <begin position="14"/>
        <end position="36"/>
    </location>
</feature>
<keyword evidence="1" id="KW-0472">Membrane</keyword>
<keyword evidence="3" id="KW-1185">Reference proteome</keyword>
<reference evidence="2 3" key="1">
    <citation type="submission" date="2019-05" db="EMBL/GenBank/DDBJ databases">
        <title>Arcobacter sp. nov., isolated from sea sediment.</title>
        <authorList>
            <person name="Kim W."/>
        </authorList>
    </citation>
    <scope>NUCLEOTIDE SEQUENCE [LARGE SCALE GENOMIC DNA]</scope>
    <source>
        <strain evidence="2 3">CAU 1517</strain>
    </source>
</reference>